<dbReference type="PANTHER" id="PTHR16291:SF0">
    <property type="entry name" value="NUCLEAR CAP-BINDING PROTEIN SUBUNIT 3"/>
    <property type="match status" value="1"/>
</dbReference>
<organism evidence="2 3">
    <name type="scientific">Ceriporiopsis subvermispora (strain B)</name>
    <name type="common">White-rot fungus</name>
    <name type="synonym">Gelatoporia subvermispora</name>
    <dbReference type="NCBI Taxonomy" id="914234"/>
    <lineage>
        <taxon>Eukaryota</taxon>
        <taxon>Fungi</taxon>
        <taxon>Dikarya</taxon>
        <taxon>Basidiomycota</taxon>
        <taxon>Agaricomycotina</taxon>
        <taxon>Agaricomycetes</taxon>
        <taxon>Polyporales</taxon>
        <taxon>Gelatoporiaceae</taxon>
        <taxon>Gelatoporia</taxon>
    </lineage>
</organism>
<keyword evidence="3" id="KW-1185">Reference proteome</keyword>
<protein>
    <submittedName>
        <fullName evidence="2">Uncharacterized protein</fullName>
    </submittedName>
</protein>
<feature type="compositionally biased region" description="Basic and acidic residues" evidence="1">
    <location>
        <begin position="199"/>
        <end position="248"/>
    </location>
</feature>
<dbReference type="InterPro" id="IPR019416">
    <property type="entry name" value="NCBP3"/>
</dbReference>
<dbReference type="GO" id="GO:0000340">
    <property type="term" value="F:RNA 7-methylguanosine cap binding"/>
    <property type="evidence" value="ECO:0007669"/>
    <property type="project" value="InterPro"/>
</dbReference>
<feature type="region of interest" description="Disordered" evidence="1">
    <location>
        <begin position="1"/>
        <end position="38"/>
    </location>
</feature>
<accession>M2QV85</accession>
<feature type="compositionally biased region" description="Basic and acidic residues" evidence="1">
    <location>
        <begin position="272"/>
        <end position="285"/>
    </location>
</feature>
<dbReference type="GO" id="GO:0003729">
    <property type="term" value="F:mRNA binding"/>
    <property type="evidence" value="ECO:0007669"/>
    <property type="project" value="InterPro"/>
</dbReference>
<reference evidence="2 3" key="1">
    <citation type="journal article" date="2012" name="Proc. Natl. Acad. Sci. U.S.A.">
        <title>Comparative genomics of Ceriporiopsis subvermispora and Phanerochaete chrysosporium provide insight into selective ligninolysis.</title>
        <authorList>
            <person name="Fernandez-Fueyo E."/>
            <person name="Ruiz-Duenas F.J."/>
            <person name="Ferreira P."/>
            <person name="Floudas D."/>
            <person name="Hibbett D.S."/>
            <person name="Canessa P."/>
            <person name="Larrondo L.F."/>
            <person name="James T.Y."/>
            <person name="Seelenfreund D."/>
            <person name="Lobos S."/>
            <person name="Polanco R."/>
            <person name="Tello M."/>
            <person name="Honda Y."/>
            <person name="Watanabe T."/>
            <person name="Watanabe T."/>
            <person name="Ryu J.S."/>
            <person name="Kubicek C.P."/>
            <person name="Schmoll M."/>
            <person name="Gaskell J."/>
            <person name="Hammel K.E."/>
            <person name="St John F.J."/>
            <person name="Vanden Wymelenberg A."/>
            <person name="Sabat G."/>
            <person name="Splinter BonDurant S."/>
            <person name="Syed K."/>
            <person name="Yadav J.S."/>
            <person name="Doddapaneni H."/>
            <person name="Subramanian V."/>
            <person name="Lavin J.L."/>
            <person name="Oguiza J.A."/>
            <person name="Perez G."/>
            <person name="Pisabarro A.G."/>
            <person name="Ramirez L."/>
            <person name="Santoyo F."/>
            <person name="Master E."/>
            <person name="Coutinho P.M."/>
            <person name="Henrissat B."/>
            <person name="Lombard V."/>
            <person name="Magnuson J.K."/>
            <person name="Kuees U."/>
            <person name="Hori C."/>
            <person name="Igarashi K."/>
            <person name="Samejima M."/>
            <person name="Held B.W."/>
            <person name="Barry K.W."/>
            <person name="LaButti K.M."/>
            <person name="Lapidus A."/>
            <person name="Lindquist E.A."/>
            <person name="Lucas S.M."/>
            <person name="Riley R."/>
            <person name="Salamov A.A."/>
            <person name="Hoffmeister D."/>
            <person name="Schwenk D."/>
            <person name="Hadar Y."/>
            <person name="Yarden O."/>
            <person name="de Vries R.P."/>
            <person name="Wiebenga A."/>
            <person name="Stenlid J."/>
            <person name="Eastwood D."/>
            <person name="Grigoriev I.V."/>
            <person name="Berka R.M."/>
            <person name="Blanchette R.A."/>
            <person name="Kersten P."/>
            <person name="Martinez A.T."/>
            <person name="Vicuna R."/>
            <person name="Cullen D."/>
        </authorList>
    </citation>
    <scope>NUCLEOTIDE SEQUENCE [LARGE SCALE GENOMIC DNA]</scope>
    <source>
        <strain evidence="2 3">B</strain>
    </source>
</reference>
<dbReference type="OrthoDB" id="422106at2759"/>
<sequence length="359" mass="40368">MDVTPAILDAPEDYPLSYDDELSYDDPAPSTTEVLAEPSRPELANRIGNTKVYLLSEITGARVGKRKHVPEDDVEEMDEDIEMDEGIRNNAILLKGPPIAHLPTSNIFAYAIHFDAHPDMALEWIDDTTCILVFPSRTNARAAFKHLAKSAAEEPSLEDGSVTAKPIPIAIWPPEDRINKSLGKGEGLKGPVRMRWATHDDVKRKGARNKSEFYKKYGSKAGKEADREPEDARSQKRSRRDPDIPDKEQLDEELDAFLAEEDVPPPSPPSKMRSDHMGRDGKTLSERMSSIRAHPSTLSQRIMAALPARARSPREGRRREEGGGRSLRDRREPRRRSPRPRKTQEDLDAELDAFLNARD</sequence>
<feature type="compositionally biased region" description="Acidic residues" evidence="1">
    <location>
        <begin position="249"/>
        <end position="263"/>
    </location>
</feature>
<dbReference type="Proteomes" id="UP000016930">
    <property type="component" value="Unassembled WGS sequence"/>
</dbReference>
<dbReference type="PANTHER" id="PTHR16291">
    <property type="entry name" value="NUCLEAR CAP-BINDING PROTEIN SUBUNIT 3"/>
    <property type="match status" value="1"/>
</dbReference>
<gene>
    <name evidence="2" type="ORF">CERSUDRAFT_111576</name>
</gene>
<evidence type="ECO:0000313" key="2">
    <source>
        <dbReference type="EMBL" id="EMD41008.1"/>
    </source>
</evidence>
<feature type="compositionally biased region" description="Basic and acidic residues" evidence="1">
    <location>
        <begin position="312"/>
        <end position="332"/>
    </location>
</feature>
<dbReference type="AlphaFoldDB" id="M2QV85"/>
<dbReference type="EMBL" id="KB445792">
    <property type="protein sequence ID" value="EMD41008.1"/>
    <property type="molecule type" value="Genomic_DNA"/>
</dbReference>
<proteinExistence type="predicted"/>
<name>M2QV85_CERS8</name>
<evidence type="ECO:0000256" key="1">
    <source>
        <dbReference type="SAM" id="MobiDB-lite"/>
    </source>
</evidence>
<feature type="region of interest" description="Disordered" evidence="1">
    <location>
        <begin position="199"/>
        <end position="359"/>
    </location>
</feature>
<dbReference type="Pfam" id="PF10309">
    <property type="entry name" value="NCBP3"/>
    <property type="match status" value="1"/>
</dbReference>
<evidence type="ECO:0000313" key="3">
    <source>
        <dbReference type="Proteomes" id="UP000016930"/>
    </source>
</evidence>
<dbReference type="HOGENOM" id="CLU_057731_0_0_1"/>
<dbReference type="GO" id="GO:0005634">
    <property type="term" value="C:nucleus"/>
    <property type="evidence" value="ECO:0007669"/>
    <property type="project" value="TreeGrafter"/>
</dbReference>